<name>A0AAN6FW22_9PEZI</name>
<dbReference type="GO" id="GO:0003824">
    <property type="term" value="F:catalytic activity"/>
    <property type="evidence" value="ECO:0007669"/>
    <property type="project" value="InterPro"/>
</dbReference>
<dbReference type="Pfam" id="PF02515">
    <property type="entry name" value="CoA_transf_3"/>
    <property type="match status" value="1"/>
</dbReference>
<dbReference type="SUPFAM" id="SSF89796">
    <property type="entry name" value="CoA-transferase family III (CaiB/BaiF)"/>
    <property type="match status" value="1"/>
</dbReference>
<evidence type="ECO:0008006" key="7">
    <source>
        <dbReference type="Google" id="ProtNLM"/>
    </source>
</evidence>
<evidence type="ECO:0000256" key="1">
    <source>
        <dbReference type="ARBA" id="ARBA00008383"/>
    </source>
</evidence>
<evidence type="ECO:0000256" key="2">
    <source>
        <dbReference type="SAM" id="MobiDB-lite"/>
    </source>
</evidence>
<feature type="region of interest" description="Disordered" evidence="2">
    <location>
        <begin position="365"/>
        <end position="386"/>
    </location>
</feature>
<evidence type="ECO:0000313" key="6">
    <source>
        <dbReference type="Proteomes" id="UP001175353"/>
    </source>
</evidence>
<dbReference type="PANTHER" id="PTHR48228:SF5">
    <property type="entry name" value="ALPHA-METHYLACYL-COA RACEMASE"/>
    <property type="match status" value="1"/>
</dbReference>
<dbReference type="Gene3D" id="3.30.1540.10">
    <property type="entry name" value="formyl-coa transferase, domain 3"/>
    <property type="match status" value="1"/>
</dbReference>
<sequence>MAALPSRYYFIGDLDKMVQSPPLQGMRVLEFAGLAPGPFAGMLLADYGATVLRIDRAHPNAHSANLPTPTADQLTRRKSSITVNTKTADGVALIKKLVQNVDVVIDPFRPGVLEKMGLDPTTVLLSLNPRLIIARMTGFRRDGKYKDMAGHDINYIAVSGVLSMLGRQGQKPYAPGNLVGDFAGGGAVCFIGILLALFQRERTGLGQVVEANMVDGSAYMASMPRFAAKTPTWGAERGTNMLDGGCPYYDTYETKDGKFMAVGALEPQFFAALLEGLGISEAEIDGNRLDKATWSAQKFLYTRRFKERTRSEWEAIFDGTDACCTPIFTQNDLESGGFDQRPIVTLQNSPGLALTEGAAEGRPVAEGQGIGVEGNGWDSKGLRPSQDGEEVLAQWAGWSRGRQYDVKNGGLELVELVQKRSSQAKL</sequence>
<dbReference type="Gene3D" id="3.40.50.10540">
    <property type="entry name" value="Crotonobetainyl-coa:carnitine coa-transferase, domain 1"/>
    <property type="match status" value="1"/>
</dbReference>
<keyword evidence="6" id="KW-1185">Reference proteome</keyword>
<dbReference type="Proteomes" id="UP001175353">
    <property type="component" value="Unassembled WGS sequence"/>
</dbReference>
<evidence type="ECO:0000313" key="5">
    <source>
        <dbReference type="Proteomes" id="UP001168146"/>
    </source>
</evidence>
<dbReference type="InterPro" id="IPR044855">
    <property type="entry name" value="CoA-Trfase_III_dom3_sf"/>
</dbReference>
<evidence type="ECO:0000313" key="3">
    <source>
        <dbReference type="EMBL" id="KAK0324528.1"/>
    </source>
</evidence>
<dbReference type="PANTHER" id="PTHR48228">
    <property type="entry name" value="SUCCINYL-COA--D-CITRAMALATE COA-TRANSFERASE"/>
    <property type="match status" value="1"/>
</dbReference>
<comment type="caution">
    <text evidence="3">The sequence shown here is derived from an EMBL/GenBank/DDBJ whole genome shotgun (WGS) entry which is preliminary data.</text>
</comment>
<dbReference type="Proteomes" id="UP001168146">
    <property type="component" value="Unassembled WGS sequence"/>
</dbReference>
<gene>
    <name evidence="3" type="ORF">LTR82_004233</name>
    <name evidence="4" type="ORF">LTR91_024684</name>
</gene>
<accession>A0AAN6FW22</accession>
<protein>
    <recommendedName>
        <fullName evidence="7">Isopenicillin N epimerase component 2</fullName>
    </recommendedName>
</protein>
<dbReference type="InterPro" id="IPR023606">
    <property type="entry name" value="CoA-Trfase_III_dom_1_sf"/>
</dbReference>
<evidence type="ECO:0000313" key="4">
    <source>
        <dbReference type="EMBL" id="KAK0951968.1"/>
    </source>
</evidence>
<reference evidence="3" key="1">
    <citation type="submission" date="2021-12" db="EMBL/GenBank/DDBJ databases">
        <title>Black yeast isolated from Biological Soil Crust.</title>
        <authorList>
            <person name="Kurbessoian T."/>
        </authorList>
    </citation>
    <scope>NUCLEOTIDE SEQUENCE</scope>
    <source>
        <strain evidence="3">CCFEE 5208</strain>
    </source>
</reference>
<proteinExistence type="inferred from homology"/>
<comment type="similarity">
    <text evidence="1">Belongs to the CoA-transferase III family.</text>
</comment>
<dbReference type="InterPro" id="IPR003673">
    <property type="entry name" value="CoA-Trfase_fam_III"/>
</dbReference>
<dbReference type="InterPro" id="IPR050509">
    <property type="entry name" value="CoA-transferase_III"/>
</dbReference>
<dbReference type="AlphaFoldDB" id="A0AAN6FW22"/>
<organism evidence="3 5">
    <name type="scientific">Friedmanniomyces endolithicus</name>
    <dbReference type="NCBI Taxonomy" id="329885"/>
    <lineage>
        <taxon>Eukaryota</taxon>
        <taxon>Fungi</taxon>
        <taxon>Dikarya</taxon>
        <taxon>Ascomycota</taxon>
        <taxon>Pezizomycotina</taxon>
        <taxon>Dothideomycetes</taxon>
        <taxon>Dothideomycetidae</taxon>
        <taxon>Mycosphaerellales</taxon>
        <taxon>Teratosphaeriaceae</taxon>
        <taxon>Friedmanniomyces</taxon>
    </lineage>
</organism>
<reference evidence="4" key="2">
    <citation type="submission" date="2023-06" db="EMBL/GenBank/DDBJ databases">
        <title>Black Yeasts Isolated from many extreme environments.</title>
        <authorList>
            <person name="Coleine C."/>
            <person name="Stajich J.E."/>
            <person name="Selbmann L."/>
        </authorList>
    </citation>
    <scope>NUCLEOTIDE SEQUENCE</scope>
    <source>
        <strain evidence="4">CCFEE 5200</strain>
    </source>
</reference>
<dbReference type="EMBL" id="JASUXU010000009">
    <property type="protein sequence ID" value="KAK0324528.1"/>
    <property type="molecule type" value="Genomic_DNA"/>
</dbReference>
<dbReference type="EMBL" id="JAUJLE010000649">
    <property type="protein sequence ID" value="KAK0951968.1"/>
    <property type="molecule type" value="Genomic_DNA"/>
</dbReference>